<dbReference type="Proteomes" id="UP000765509">
    <property type="component" value="Unassembled WGS sequence"/>
</dbReference>
<sequence>MLVMLANKHTESACLLCCHSDHTARGNPLEDTLMRTPLWSTMMKEFPSGNGPPDPKQADRNASRQLAPCPQVSIFPPPLLGNHPMVTSLLDWREVIILPMKDGNDPPNPPQQDTPVPRMPCKQSLRQETPGLSGTQWSEDLSRQPSQHNEPPIPGPSPSSEPHEDLSAHEPEPEVARMHSLEEPFAGPATPCLVIIIKDMPVGSSPIPSPTPPVPSSSTTTLENPTSSSPHSHYEAWQEFTSF</sequence>
<comment type="caution">
    <text evidence="2">The sequence shown here is derived from an EMBL/GenBank/DDBJ whole genome shotgun (WGS) entry which is preliminary data.</text>
</comment>
<feature type="compositionally biased region" description="Basic and acidic residues" evidence="1">
    <location>
        <begin position="161"/>
        <end position="176"/>
    </location>
</feature>
<feature type="region of interest" description="Disordered" evidence="1">
    <location>
        <begin position="44"/>
        <end position="64"/>
    </location>
</feature>
<proteinExistence type="predicted"/>
<accession>A0A9Q3DHH2</accession>
<dbReference type="EMBL" id="AVOT02017393">
    <property type="protein sequence ID" value="MBW0503449.1"/>
    <property type="molecule type" value="Genomic_DNA"/>
</dbReference>
<name>A0A9Q3DHH2_9BASI</name>
<reference evidence="2" key="1">
    <citation type="submission" date="2021-03" db="EMBL/GenBank/DDBJ databases">
        <title>Draft genome sequence of rust myrtle Austropuccinia psidii MF-1, a brazilian biotype.</title>
        <authorList>
            <person name="Quecine M.C."/>
            <person name="Pachon D.M.R."/>
            <person name="Bonatelli M.L."/>
            <person name="Correr F.H."/>
            <person name="Franceschini L.M."/>
            <person name="Leite T.F."/>
            <person name="Margarido G.R.A."/>
            <person name="Almeida C.A."/>
            <person name="Ferrarezi J.A."/>
            <person name="Labate C.A."/>
        </authorList>
    </citation>
    <scope>NUCLEOTIDE SEQUENCE</scope>
    <source>
        <strain evidence="2">MF-1</strain>
    </source>
</reference>
<gene>
    <name evidence="2" type="ORF">O181_043164</name>
</gene>
<evidence type="ECO:0000313" key="3">
    <source>
        <dbReference type="Proteomes" id="UP000765509"/>
    </source>
</evidence>
<feature type="region of interest" description="Disordered" evidence="1">
    <location>
        <begin position="100"/>
        <end position="176"/>
    </location>
</feature>
<organism evidence="2 3">
    <name type="scientific">Austropuccinia psidii MF-1</name>
    <dbReference type="NCBI Taxonomy" id="1389203"/>
    <lineage>
        <taxon>Eukaryota</taxon>
        <taxon>Fungi</taxon>
        <taxon>Dikarya</taxon>
        <taxon>Basidiomycota</taxon>
        <taxon>Pucciniomycotina</taxon>
        <taxon>Pucciniomycetes</taxon>
        <taxon>Pucciniales</taxon>
        <taxon>Sphaerophragmiaceae</taxon>
        <taxon>Austropuccinia</taxon>
    </lineage>
</organism>
<keyword evidence="3" id="KW-1185">Reference proteome</keyword>
<evidence type="ECO:0000256" key="1">
    <source>
        <dbReference type="SAM" id="MobiDB-lite"/>
    </source>
</evidence>
<dbReference type="AlphaFoldDB" id="A0A9Q3DHH2"/>
<feature type="region of interest" description="Disordered" evidence="1">
    <location>
        <begin position="201"/>
        <end position="243"/>
    </location>
</feature>
<feature type="compositionally biased region" description="Polar residues" evidence="1">
    <location>
        <begin position="124"/>
        <end position="149"/>
    </location>
</feature>
<feature type="compositionally biased region" description="Polar residues" evidence="1">
    <location>
        <begin position="222"/>
        <end position="231"/>
    </location>
</feature>
<evidence type="ECO:0000313" key="2">
    <source>
        <dbReference type="EMBL" id="MBW0503449.1"/>
    </source>
</evidence>
<protein>
    <submittedName>
        <fullName evidence="2">Uncharacterized protein</fullName>
    </submittedName>
</protein>